<name>A0A371CYI4_9APHY</name>
<dbReference type="EMBL" id="KZ857438">
    <property type="protein sequence ID" value="RDX45344.1"/>
    <property type="molecule type" value="Genomic_DNA"/>
</dbReference>
<keyword evidence="2" id="KW-1185">Reference proteome</keyword>
<reference evidence="1 2" key="1">
    <citation type="journal article" date="2018" name="Biotechnol. Biofuels">
        <title>Integrative visual omics of the white-rot fungus Polyporus brumalis exposes the biotechnological potential of its oxidative enzymes for delignifying raw plant biomass.</title>
        <authorList>
            <person name="Miyauchi S."/>
            <person name="Rancon A."/>
            <person name="Drula E."/>
            <person name="Hage H."/>
            <person name="Chaduli D."/>
            <person name="Favel A."/>
            <person name="Grisel S."/>
            <person name="Henrissat B."/>
            <person name="Herpoel-Gimbert I."/>
            <person name="Ruiz-Duenas F.J."/>
            <person name="Chevret D."/>
            <person name="Hainaut M."/>
            <person name="Lin J."/>
            <person name="Wang M."/>
            <person name="Pangilinan J."/>
            <person name="Lipzen A."/>
            <person name="Lesage-Meessen L."/>
            <person name="Navarro D."/>
            <person name="Riley R."/>
            <person name="Grigoriev I.V."/>
            <person name="Zhou S."/>
            <person name="Raouche S."/>
            <person name="Rosso M.N."/>
        </authorList>
    </citation>
    <scope>NUCLEOTIDE SEQUENCE [LARGE SCALE GENOMIC DNA]</scope>
    <source>
        <strain evidence="1 2">BRFM 1820</strain>
    </source>
</reference>
<dbReference type="STRING" id="139420.A0A371CYI4"/>
<dbReference type="PANTHER" id="PTHR46579">
    <property type="entry name" value="F5/8 TYPE C DOMAIN-CONTAINING PROTEIN-RELATED"/>
    <property type="match status" value="1"/>
</dbReference>
<sequence length="547" mass="62828">MHNLYLGELRHHCMDVWGLREAEKRGKPLRTKAHTPEQQSNMLRRILNGLERKSVKTIERARLDYLSAVARYNDIDVPEDKRTKLGYAQKLVDWVKVVPGGFAAFQLPPPMTHPTQAYRTPTDAPNPVNEIMNNSVLSALRRDIREMYVPSWLEKPPANIGDPAHGKLKADHWRTLCTVPMVMTLVRLWGTSNSLVDEVEALDNFMHLVAAVDLATRRTMNAERANAYDTHMVEYLRGLQSLYEVNLVPNHHLALHLRECLLLFGPTHGWWAFPFERYNGMLQRLKTNQKPAEMPLTFIKYFYVGATLRWLMDKLVWPEYPEFHDMVQSFRAAFRGSRRGTMHADNVLDSVVNPLDESDSSEPERGHKEQHVLPLDLYDRLLALVNHISPVPFDSFHKGAIGGHAYLAPTGEYVPRVDRDDVTFATSSATKRNSFVLFSKLVDGAQVRFAGQISQIFYHTRMTNEAKNVVEPFFLVQQFESLSAAHAAFDPYQRYPDVPTWLCYNRFTGDEHLLRLQDIVCHFAALVYEPEEIGHECIVVRSLDRVS</sequence>
<evidence type="ECO:0000313" key="1">
    <source>
        <dbReference type="EMBL" id="RDX45344.1"/>
    </source>
</evidence>
<dbReference type="PANTHER" id="PTHR46579:SF1">
    <property type="entry name" value="F5_8 TYPE C DOMAIN-CONTAINING PROTEIN"/>
    <property type="match status" value="1"/>
</dbReference>
<dbReference type="OrthoDB" id="3247418at2759"/>
<evidence type="ECO:0000313" key="2">
    <source>
        <dbReference type="Proteomes" id="UP000256964"/>
    </source>
</evidence>
<dbReference type="AlphaFoldDB" id="A0A371CYI4"/>
<proteinExistence type="predicted"/>
<gene>
    <name evidence="1" type="ORF">OH76DRAFT_1357959</name>
</gene>
<protein>
    <recommendedName>
        <fullName evidence="3">DUF4218 domain-containing protein</fullName>
    </recommendedName>
</protein>
<dbReference type="Proteomes" id="UP000256964">
    <property type="component" value="Unassembled WGS sequence"/>
</dbReference>
<accession>A0A371CYI4</accession>
<evidence type="ECO:0008006" key="3">
    <source>
        <dbReference type="Google" id="ProtNLM"/>
    </source>
</evidence>
<organism evidence="1 2">
    <name type="scientific">Lentinus brumalis</name>
    <dbReference type="NCBI Taxonomy" id="2498619"/>
    <lineage>
        <taxon>Eukaryota</taxon>
        <taxon>Fungi</taxon>
        <taxon>Dikarya</taxon>
        <taxon>Basidiomycota</taxon>
        <taxon>Agaricomycotina</taxon>
        <taxon>Agaricomycetes</taxon>
        <taxon>Polyporales</taxon>
        <taxon>Polyporaceae</taxon>
        <taxon>Lentinus</taxon>
    </lineage>
</organism>